<feature type="compositionally biased region" description="Polar residues" evidence="1">
    <location>
        <begin position="561"/>
        <end position="576"/>
    </location>
</feature>
<dbReference type="InterPro" id="IPR010281">
    <property type="entry name" value="DUF885"/>
</dbReference>
<feature type="compositionally biased region" description="Low complexity" evidence="1">
    <location>
        <begin position="67"/>
        <end position="100"/>
    </location>
</feature>
<name>A0ABP9U5A3_9BACT</name>
<reference evidence="2" key="1">
    <citation type="submission" date="2024-02" db="EMBL/GenBank/DDBJ databases">
        <title>Draft genome sequence of new strains in genus Ureaplasma.</title>
        <authorList>
            <person name="Nakajima Y."/>
            <person name="Segawa T."/>
        </authorList>
    </citation>
    <scope>NUCLEOTIDE SEQUENCE [LARGE SCALE GENOMIC DNA]</scope>
    <source>
        <strain evidence="2">OM1</strain>
    </source>
</reference>
<dbReference type="PANTHER" id="PTHR33361">
    <property type="entry name" value="GLR0591 PROTEIN"/>
    <property type="match status" value="1"/>
</dbReference>
<dbReference type="PANTHER" id="PTHR33361:SF2">
    <property type="entry name" value="DUF885 DOMAIN-CONTAINING PROTEIN"/>
    <property type="match status" value="1"/>
</dbReference>
<protein>
    <submittedName>
        <fullName evidence="2">Uncharacterized protein</fullName>
    </submittedName>
</protein>
<accession>A0ABP9U5A3</accession>
<dbReference type="EMBL" id="BAABQM010000001">
    <property type="protein sequence ID" value="GAA5414531.1"/>
    <property type="molecule type" value="Genomic_DNA"/>
</dbReference>
<dbReference type="Proteomes" id="UP001449582">
    <property type="component" value="Unassembled WGS sequence"/>
</dbReference>
<comment type="caution">
    <text evidence="2">The sequence shown here is derived from an EMBL/GenBank/DDBJ whole genome shotgun (WGS) entry which is preliminary data.</text>
</comment>
<feature type="compositionally biased region" description="Basic and acidic residues" evidence="1">
    <location>
        <begin position="57"/>
        <end position="66"/>
    </location>
</feature>
<evidence type="ECO:0000313" key="2">
    <source>
        <dbReference type="EMBL" id="GAA5414531.1"/>
    </source>
</evidence>
<evidence type="ECO:0000313" key="3">
    <source>
        <dbReference type="Proteomes" id="UP001449582"/>
    </source>
</evidence>
<feature type="compositionally biased region" description="Low complexity" evidence="1">
    <location>
        <begin position="1041"/>
        <end position="1058"/>
    </location>
</feature>
<feature type="region of interest" description="Disordered" evidence="1">
    <location>
        <begin position="50"/>
        <end position="108"/>
    </location>
</feature>
<sequence>MPDENMNKLNRYIKNMMTKRTKKILFSTFGIAATALTVIPLAVGLTSCGSTTTTTTKKTDTSDKKGTTSGSSTSGTTTSGTTSGDQSGSSTTGKETSGTKTNKKLVEGQANNPVLAQYDNYLQAKENALKGSYMGLASDSQRNALKTLTQDWITKFENLKKESSQLKLNSDQVVWMDSILYNLKQELVNYNINIQWLGGLATDNGSAYPLSAFNNYVVWNAESAQGNAEQLTAFTGYLKQLQTNFEEGAKNNVAQSIIIQRLFMSNMLQTFYSNELQYWANPANASHWPSTGTLTIAQFLNVPEENKTNFFGSGLPEATVAQKQLDAFVTYFGDTYFANAIKADSSYGFGGTTRPLLSRTESSTDKEVERTVSFTEKGGTKTYIYGLGLTQKDLDTKDVGLSFMKNSEVGSQIYDHLLALSTTTDLTPDQVFQNGVKDTNDGVANMKALANAVVALETGHKYVDASDVKGSITPQATWDTTILRDNDGIGSELPTQQKLSFKYVANESEDSAAWTKNWQDFNHWLNDEDFFWGREVTAKQVVNGGSSSGPVVEHNDGAPADTSSEGDSHVSGQPSENLVTHAAAEVSDETTGNPAWTYANNTQSLFGEEDYKVLLGDTEPTQTQLNKYGLTVNQYNYWKGQLQDKGYWKAWNVAGNYGSIPAKSVLCSTFTEYRDYVNFIENYAMKYENGKFTKSVEDFTIVPYAYVDRNNSGVGASGGPNDNHFYLNIDPYNDLQKWSETSFTSHETVLGHRTQGEYVHQYGAEVNGKRGPVYSFTSYAEGWAVFVEWFENQIGAYGKTSQGSEPVNLSSGLPVSFKGEDTEGFVAGDKHGNSTTGGNFEDIKIFQNGVYWNKLQNNKAFTLKDDKAGWGVATELGNMLQYYGFLNEAQLRNMRQVVDTAYHAPLKGLSDNGLTGGASIQDVRNYLHAHSALGVGDVANESVRYLAYPAQATSYMTGKHVMETIYTDANKAYQAKHSGAQILTDQTAMKKLFDLYLRDGCIPLDVLKNSVEPQIPYVIDDTQKMIEQNRVYNWELKDVPSTTTTDASSTAEAKSADAPTASRI</sequence>
<proteinExistence type="predicted"/>
<feature type="region of interest" description="Disordered" evidence="1">
    <location>
        <begin position="1041"/>
        <end position="1064"/>
    </location>
</feature>
<feature type="region of interest" description="Disordered" evidence="1">
    <location>
        <begin position="542"/>
        <end position="576"/>
    </location>
</feature>
<organism evidence="2 3">
    <name type="scientific">Ureaplasma ceti</name>
    <dbReference type="NCBI Taxonomy" id="3119530"/>
    <lineage>
        <taxon>Bacteria</taxon>
        <taxon>Bacillati</taxon>
        <taxon>Mycoplasmatota</taxon>
        <taxon>Mycoplasmoidales</taxon>
        <taxon>Mycoplasmoidaceae</taxon>
        <taxon>Ureaplasma</taxon>
    </lineage>
</organism>
<keyword evidence="3" id="KW-1185">Reference proteome</keyword>
<dbReference type="Pfam" id="PF05960">
    <property type="entry name" value="DUF885"/>
    <property type="match status" value="2"/>
</dbReference>
<evidence type="ECO:0000256" key="1">
    <source>
        <dbReference type="SAM" id="MobiDB-lite"/>
    </source>
</evidence>
<gene>
    <name evidence="2" type="ORF">UREOM_2420</name>
</gene>